<dbReference type="GO" id="GO:0016837">
    <property type="term" value="F:carbon-oxygen lyase activity, acting on polysaccharides"/>
    <property type="evidence" value="ECO:0007669"/>
    <property type="project" value="TreeGrafter"/>
</dbReference>
<dbReference type="OrthoDB" id="8660908at2"/>
<dbReference type="SMART" id="SM00710">
    <property type="entry name" value="PbH1"/>
    <property type="match status" value="6"/>
</dbReference>
<keyword evidence="4" id="KW-0479">Metal-binding</keyword>
<evidence type="ECO:0000259" key="9">
    <source>
        <dbReference type="Pfam" id="PF22842"/>
    </source>
</evidence>
<feature type="domain" description="Pel9A-like right handed beta-helix region" evidence="9">
    <location>
        <begin position="216"/>
        <end position="500"/>
    </location>
</feature>
<dbReference type="EMBL" id="SMAL01000003">
    <property type="protein sequence ID" value="TCT15354.1"/>
    <property type="molecule type" value="Genomic_DNA"/>
</dbReference>
<reference evidence="10 11" key="1">
    <citation type="submission" date="2019-03" db="EMBL/GenBank/DDBJ databases">
        <title>Genomic Encyclopedia of Type Strains, Phase IV (KMG-IV): sequencing the most valuable type-strain genomes for metagenomic binning, comparative biology and taxonomic classification.</title>
        <authorList>
            <person name="Goeker M."/>
        </authorList>
    </citation>
    <scope>NUCLEOTIDE SEQUENCE [LARGE SCALE GENOMIC DNA]</scope>
    <source>
        <strain evidence="10 11">DSM 24629</strain>
    </source>
</reference>
<dbReference type="InterPro" id="IPR006626">
    <property type="entry name" value="PbH1"/>
</dbReference>
<keyword evidence="7" id="KW-0456">Lyase</keyword>
<comment type="cofactor">
    <cofactor evidence="1">
        <name>Ca(2+)</name>
        <dbReference type="ChEBI" id="CHEBI:29108"/>
    </cofactor>
</comment>
<keyword evidence="5" id="KW-0732">Signal</keyword>
<evidence type="ECO:0000313" key="11">
    <source>
        <dbReference type="Proteomes" id="UP000294902"/>
    </source>
</evidence>
<dbReference type="InterPro" id="IPR011050">
    <property type="entry name" value="Pectin_lyase_fold/virulence"/>
</dbReference>
<evidence type="ECO:0000313" key="10">
    <source>
        <dbReference type="EMBL" id="TCT15354.1"/>
    </source>
</evidence>
<proteinExistence type="inferred from homology"/>
<dbReference type="InterPro" id="IPR012334">
    <property type="entry name" value="Pectin_lyas_fold"/>
</dbReference>
<dbReference type="InterPro" id="IPR052052">
    <property type="entry name" value="Polysaccharide_Lyase_9"/>
</dbReference>
<evidence type="ECO:0000256" key="7">
    <source>
        <dbReference type="ARBA" id="ARBA00023239"/>
    </source>
</evidence>
<dbReference type="AlphaFoldDB" id="A0A4R3MMV0"/>
<dbReference type="PANTHER" id="PTHR40088:SF1">
    <property type="entry name" value="PECTATE LYASE PEL9"/>
    <property type="match status" value="1"/>
</dbReference>
<keyword evidence="11" id="KW-1185">Reference proteome</keyword>
<dbReference type="RefSeq" id="WP_132250976.1">
    <property type="nucleotide sequence ID" value="NZ_SMAL01000003.1"/>
</dbReference>
<accession>A0A4R3MMV0</accession>
<dbReference type="Gene3D" id="2.160.20.10">
    <property type="entry name" value="Single-stranded right-handed beta-helix, Pectin lyase-like"/>
    <property type="match status" value="1"/>
</dbReference>
<dbReference type="Pfam" id="PF22842">
    <property type="entry name" value="Pel9A-like_beta_helix"/>
    <property type="match status" value="1"/>
</dbReference>
<sequence length="602" mass="64674">MKKLINCFLSMVLTIVMVLGSVSIVSAGGSEIFFESFNGATSNNLFTTGYRSLPNDSSKPMYIRTGGTVTAGSNRVTLNGGRMTIGALSSSSTTGSFTPGGVFNLSNPYRIIINIASKSGDSSKNFQVYVDNNTTGMNNSIHGGASRVYSQTIGNLGTGDLVIEPSVGTSNSFIQIRTESNATVTINSIRIEYLDGSGPVPPTGPTPTPPGIPSGDRTFYVAPNGNNNNSGTQGSPFATLNKAISVSRAGDVIVMRGGTYNHNARIDINNSGTASKPIIIVNYPGETPVLDFSAQEELAGRDGLRLNGNYWHIIGIHLRRAGGNGFRIHGSHNRIERCVAYENRLTGIHLEDGSHNLILNNDSYRNFNLRGRVGNMADGFAAKYEALGPGNVFYGNRSWENSDDGFDFWMVRNTLVVENNWSFGNGNPQFWNHPEFDGGGNGFKLGGNHIPGNHIVKRNMSFDNHGKGFDHNNNTGALTLIHNTGYNNGIRINGRNFDFPNNPSSGQHTFINNISAMAPVQDRFGSNSILQGNSWQIGNVTSSMFYSVNTALAKSPRQADGSLPNINLFMPRPTSFLVNGGVNIGEPFNGSAPDIGAREYGN</sequence>
<dbReference type="PANTHER" id="PTHR40088">
    <property type="entry name" value="PECTATE LYASE (EUROFUNG)"/>
    <property type="match status" value="1"/>
</dbReference>
<evidence type="ECO:0000256" key="3">
    <source>
        <dbReference type="ARBA" id="ARBA00022525"/>
    </source>
</evidence>
<dbReference type="Proteomes" id="UP000294902">
    <property type="component" value="Unassembled WGS sequence"/>
</dbReference>
<dbReference type="GO" id="GO:0005576">
    <property type="term" value="C:extracellular region"/>
    <property type="evidence" value="ECO:0007669"/>
    <property type="project" value="UniProtKB-SubCell"/>
</dbReference>
<organism evidence="10 11">
    <name type="scientific">Natranaerovirga pectinivora</name>
    <dbReference type="NCBI Taxonomy" id="682400"/>
    <lineage>
        <taxon>Bacteria</taxon>
        <taxon>Bacillati</taxon>
        <taxon>Bacillota</taxon>
        <taxon>Clostridia</taxon>
        <taxon>Lachnospirales</taxon>
        <taxon>Natranaerovirgaceae</taxon>
        <taxon>Natranaerovirga</taxon>
    </lineage>
</organism>
<comment type="caution">
    <text evidence="10">The sequence shown here is derived from an EMBL/GenBank/DDBJ whole genome shotgun (WGS) entry which is preliminary data.</text>
</comment>
<evidence type="ECO:0000256" key="6">
    <source>
        <dbReference type="ARBA" id="ARBA00022837"/>
    </source>
</evidence>
<evidence type="ECO:0000256" key="4">
    <source>
        <dbReference type="ARBA" id="ARBA00022723"/>
    </source>
</evidence>
<evidence type="ECO:0000256" key="8">
    <source>
        <dbReference type="ARBA" id="ARBA00038263"/>
    </source>
</evidence>
<comment type="subcellular location">
    <subcellularLocation>
        <location evidence="2">Secreted</location>
    </subcellularLocation>
</comment>
<comment type="similarity">
    <text evidence="8">Belongs to the polysaccharide lyase 9 family.</text>
</comment>
<dbReference type="GO" id="GO:0046872">
    <property type="term" value="F:metal ion binding"/>
    <property type="evidence" value="ECO:0007669"/>
    <property type="project" value="UniProtKB-KW"/>
</dbReference>
<evidence type="ECO:0000256" key="2">
    <source>
        <dbReference type="ARBA" id="ARBA00004613"/>
    </source>
</evidence>
<dbReference type="SUPFAM" id="SSF51126">
    <property type="entry name" value="Pectin lyase-like"/>
    <property type="match status" value="1"/>
</dbReference>
<protein>
    <submittedName>
        <fullName evidence="10">Uncharacterized protein DUF1565</fullName>
    </submittedName>
</protein>
<evidence type="ECO:0000256" key="5">
    <source>
        <dbReference type="ARBA" id="ARBA00022729"/>
    </source>
</evidence>
<gene>
    <name evidence="10" type="ORF">EDC18_10359</name>
</gene>
<dbReference type="InterPro" id="IPR053868">
    <property type="entry name" value="Pel9A-like_beta_helix"/>
</dbReference>
<keyword evidence="3" id="KW-0964">Secreted</keyword>
<name>A0A4R3MMV0_9FIRM</name>
<keyword evidence="6" id="KW-0106">Calcium</keyword>
<evidence type="ECO:0000256" key="1">
    <source>
        <dbReference type="ARBA" id="ARBA00001913"/>
    </source>
</evidence>